<organism evidence="3 4">
    <name type="scientific">Pseudomonas fluorescens</name>
    <dbReference type="NCBI Taxonomy" id="294"/>
    <lineage>
        <taxon>Bacteria</taxon>
        <taxon>Pseudomonadati</taxon>
        <taxon>Pseudomonadota</taxon>
        <taxon>Gammaproteobacteria</taxon>
        <taxon>Pseudomonadales</taxon>
        <taxon>Pseudomonadaceae</taxon>
        <taxon>Pseudomonas</taxon>
    </lineage>
</organism>
<dbReference type="GO" id="GO:0003677">
    <property type="term" value="F:DNA binding"/>
    <property type="evidence" value="ECO:0007669"/>
    <property type="project" value="InterPro"/>
</dbReference>
<evidence type="ECO:0000256" key="1">
    <source>
        <dbReference type="ARBA" id="ARBA00023172"/>
    </source>
</evidence>
<evidence type="ECO:0000313" key="4">
    <source>
        <dbReference type="Proteomes" id="UP000344274"/>
    </source>
</evidence>
<evidence type="ECO:0000256" key="2">
    <source>
        <dbReference type="SAM" id="MobiDB-lite"/>
    </source>
</evidence>
<dbReference type="InterPro" id="IPR013762">
    <property type="entry name" value="Integrase-like_cat_sf"/>
</dbReference>
<feature type="region of interest" description="Disordered" evidence="2">
    <location>
        <begin position="501"/>
        <end position="520"/>
    </location>
</feature>
<dbReference type="AlphaFoldDB" id="A0A5E6S498"/>
<name>A0A5E6S498_PSEFL</name>
<dbReference type="Gene3D" id="1.10.443.10">
    <property type="entry name" value="Intergrase catalytic core"/>
    <property type="match status" value="1"/>
</dbReference>
<dbReference type="SUPFAM" id="SSF56349">
    <property type="entry name" value="DNA breaking-rejoining enzymes"/>
    <property type="match status" value="1"/>
</dbReference>
<feature type="compositionally biased region" description="Polar residues" evidence="2">
    <location>
        <begin position="510"/>
        <end position="520"/>
    </location>
</feature>
<accession>A0A5E6S498</accession>
<dbReference type="GO" id="GO:0006310">
    <property type="term" value="P:DNA recombination"/>
    <property type="evidence" value="ECO:0007669"/>
    <property type="project" value="UniProtKB-KW"/>
</dbReference>
<gene>
    <name evidence="3" type="ORF">PS673_02019</name>
</gene>
<dbReference type="GO" id="GO:0015074">
    <property type="term" value="P:DNA integration"/>
    <property type="evidence" value="ECO:0007669"/>
    <property type="project" value="InterPro"/>
</dbReference>
<dbReference type="Proteomes" id="UP000344274">
    <property type="component" value="Unassembled WGS sequence"/>
</dbReference>
<dbReference type="InterPro" id="IPR011010">
    <property type="entry name" value="DNA_brk_join_enz"/>
</dbReference>
<sequence>MINRERLTYELNLEEHTLDEFQNKLAAREVEGLILRCTDDRRIDLGAICYDTRDSASRKMPKPVRSVSLRPERCVPIKSWCVEKANGFYLGASAYTIYAHATELVSFADWCDVNNHSDFLLDATKYKHALDAYTQHLIAAMAKDDGIGEFTANRLQAEVVKSGSVFFPATSVNFRSDLPIIYVNASSNEPTETPSQQEMAAHLTPCQYLFDGITDFLLKGHNFPHRIPYMETEALLLPAEYAITTAAIVENTLKVKNSIIWDYRFGNVSSLSECKTKTNQRISQLIPQRDEALELLRKSNDDLRHPKRLWLAQLAQDAFVSLFVANAGLNESQLRKLAWSGSYEISNSESAGFVVIKCRAGDMEQQFEIKKTFHKQFKKFLRLREYLCGECSSDYLFVNFTKQRTSSKPIRANTIHNFNCQIRSFIDPGHQGLTFQKLRKYKSVYLLSKNYTVGVVSAIMQNSGQTVLNHYAQAEEKLAIDEISTTLNFVVSILERESKIETPSGGCSGGNPSEADTPSDQYEPNCRNFVGCIFCNEFRLHADEASVRKMLSMRYVTAERLSSCDDLDQFQALHGKAIERIDFIMADLVQIRPEMQSVVNKVKYEIEHQFKLSTYWGSLYGRLLKLKVIK</sequence>
<evidence type="ECO:0000313" key="3">
    <source>
        <dbReference type="EMBL" id="VVM75884.1"/>
    </source>
</evidence>
<reference evidence="3 4" key="1">
    <citation type="submission" date="2019-09" db="EMBL/GenBank/DDBJ databases">
        <authorList>
            <person name="Chandra G."/>
            <person name="Truman W A."/>
        </authorList>
    </citation>
    <scope>NUCLEOTIDE SEQUENCE [LARGE SCALE GENOMIC DNA]</scope>
    <source>
        <strain evidence="3">PS673</strain>
    </source>
</reference>
<protein>
    <recommendedName>
        <fullName evidence="5">Integrase</fullName>
    </recommendedName>
</protein>
<proteinExistence type="predicted"/>
<evidence type="ECO:0008006" key="5">
    <source>
        <dbReference type="Google" id="ProtNLM"/>
    </source>
</evidence>
<dbReference type="RefSeq" id="WP_154946896.1">
    <property type="nucleotide sequence ID" value="NZ_CABVHB010000012.1"/>
</dbReference>
<dbReference type="EMBL" id="CABVHB010000012">
    <property type="protein sequence ID" value="VVM75884.1"/>
    <property type="molecule type" value="Genomic_DNA"/>
</dbReference>
<keyword evidence="1" id="KW-0233">DNA recombination</keyword>